<dbReference type="InterPro" id="IPR016024">
    <property type="entry name" value="ARM-type_fold"/>
</dbReference>
<evidence type="ECO:0000259" key="3">
    <source>
        <dbReference type="PROSITE" id="PS51189"/>
    </source>
</evidence>
<feature type="compositionally biased region" description="Low complexity" evidence="2">
    <location>
        <begin position="553"/>
        <end position="566"/>
    </location>
</feature>
<dbReference type="GO" id="GO:0006281">
    <property type="term" value="P:DNA repair"/>
    <property type="evidence" value="ECO:0007669"/>
    <property type="project" value="TreeGrafter"/>
</dbReference>
<dbReference type="InterPro" id="IPR003151">
    <property type="entry name" value="PIK-rel_kinase_FAT"/>
</dbReference>
<dbReference type="Pfam" id="PF20206">
    <property type="entry name" value="Tra1_ring"/>
    <property type="match status" value="1"/>
</dbReference>
<gene>
    <name evidence="4" type="ORF">TTEB3V08_LOCUS3838</name>
</gene>
<dbReference type="PANTHER" id="PTHR11139:SF1">
    <property type="entry name" value="TRANSFORMATION_TRANSCRIPTION DOMAIN-ASSOCIATED PROTEIN"/>
    <property type="match status" value="1"/>
</dbReference>
<dbReference type="GO" id="GO:0035267">
    <property type="term" value="C:NuA4 histone acetyltransferase complex"/>
    <property type="evidence" value="ECO:0007669"/>
    <property type="project" value="TreeGrafter"/>
</dbReference>
<feature type="region of interest" description="Disordered" evidence="2">
    <location>
        <begin position="3378"/>
        <end position="3417"/>
    </location>
</feature>
<feature type="region of interest" description="Disordered" evidence="2">
    <location>
        <begin position="3319"/>
        <end position="3344"/>
    </location>
</feature>
<evidence type="ECO:0000256" key="1">
    <source>
        <dbReference type="PROSITE-ProRule" id="PRU00339"/>
    </source>
</evidence>
<reference evidence="4" key="1">
    <citation type="submission" date="2020-11" db="EMBL/GenBank/DDBJ databases">
        <authorList>
            <person name="Tran Van P."/>
        </authorList>
    </citation>
    <scope>NUCLEOTIDE SEQUENCE</scope>
</reference>
<dbReference type="InterPro" id="IPR011990">
    <property type="entry name" value="TPR-like_helical_dom_sf"/>
</dbReference>
<dbReference type="GO" id="GO:0006355">
    <property type="term" value="P:regulation of DNA-templated transcription"/>
    <property type="evidence" value="ECO:0007669"/>
    <property type="project" value="TreeGrafter"/>
</dbReference>
<dbReference type="InterPro" id="IPR050517">
    <property type="entry name" value="DDR_Repair_Kinase"/>
</dbReference>
<dbReference type="EMBL" id="OE001030">
    <property type="protein sequence ID" value="CAD7455784.1"/>
    <property type="molecule type" value="Genomic_DNA"/>
</dbReference>
<organism evidence="4">
    <name type="scientific">Timema tahoe</name>
    <dbReference type="NCBI Taxonomy" id="61484"/>
    <lineage>
        <taxon>Eukaryota</taxon>
        <taxon>Metazoa</taxon>
        <taxon>Ecdysozoa</taxon>
        <taxon>Arthropoda</taxon>
        <taxon>Hexapoda</taxon>
        <taxon>Insecta</taxon>
        <taxon>Pterygota</taxon>
        <taxon>Neoptera</taxon>
        <taxon>Polyneoptera</taxon>
        <taxon>Phasmatodea</taxon>
        <taxon>Timematodea</taxon>
        <taxon>Timematoidea</taxon>
        <taxon>Timematidae</taxon>
        <taxon>Timema</taxon>
    </lineage>
</organism>
<feature type="compositionally biased region" description="Low complexity" evidence="2">
    <location>
        <begin position="3378"/>
        <end position="3409"/>
    </location>
</feature>
<dbReference type="SUPFAM" id="SSF48452">
    <property type="entry name" value="TPR-like"/>
    <property type="match status" value="1"/>
</dbReference>
<dbReference type="InterPro" id="IPR046807">
    <property type="entry name" value="Tra1_central"/>
</dbReference>
<dbReference type="InterPro" id="IPR019734">
    <property type="entry name" value="TPR_rpt"/>
</dbReference>
<protein>
    <recommendedName>
        <fullName evidence="3">FAT domain-containing protein</fullName>
    </recommendedName>
</protein>
<feature type="repeat" description="TPR" evidence="1">
    <location>
        <begin position="3137"/>
        <end position="3170"/>
    </location>
</feature>
<feature type="domain" description="FAT" evidence="3">
    <location>
        <begin position="2726"/>
        <end position="3294"/>
    </location>
</feature>
<feature type="compositionally biased region" description="Polar residues" evidence="2">
    <location>
        <begin position="3319"/>
        <end position="3341"/>
    </location>
</feature>
<dbReference type="PANTHER" id="PTHR11139">
    <property type="entry name" value="ATAXIA TELANGIECTASIA MUTATED ATM -RELATED"/>
    <property type="match status" value="1"/>
</dbReference>
<accession>A0A7R9FM81</accession>
<feature type="compositionally biased region" description="Low complexity" evidence="2">
    <location>
        <begin position="503"/>
        <end position="532"/>
    </location>
</feature>
<keyword evidence="1" id="KW-0802">TPR repeat</keyword>
<name>A0A7R9FM81_9NEOP</name>
<dbReference type="Pfam" id="PF02259">
    <property type="entry name" value="FAT"/>
    <property type="match status" value="1"/>
</dbReference>
<dbReference type="PROSITE" id="PS50005">
    <property type="entry name" value="TPR"/>
    <property type="match status" value="1"/>
</dbReference>
<dbReference type="InterPro" id="IPR014009">
    <property type="entry name" value="PIK_FAT"/>
</dbReference>
<dbReference type="GO" id="GO:0005634">
    <property type="term" value="C:nucleus"/>
    <property type="evidence" value="ECO:0007669"/>
    <property type="project" value="TreeGrafter"/>
</dbReference>
<dbReference type="Pfam" id="PF20175">
    <property type="entry name" value="Tra1_central"/>
    <property type="match status" value="1"/>
</dbReference>
<evidence type="ECO:0000313" key="4">
    <source>
        <dbReference type="EMBL" id="CAD7455784.1"/>
    </source>
</evidence>
<dbReference type="InterPro" id="IPR046805">
    <property type="entry name" value="Tra1_ring"/>
</dbReference>
<feature type="region of interest" description="Disordered" evidence="2">
    <location>
        <begin position="503"/>
        <end position="572"/>
    </location>
</feature>
<dbReference type="SUPFAM" id="SSF48371">
    <property type="entry name" value="ARM repeat"/>
    <property type="match status" value="3"/>
</dbReference>
<dbReference type="Gene3D" id="1.25.10.10">
    <property type="entry name" value="Leucine-rich Repeat Variant"/>
    <property type="match status" value="2"/>
</dbReference>
<sequence length="3487" mass="395556">MAPPPMSSLLPDPIAHINTFCSYVTMLADLGSKDEIKLRAAQELSENFEVILSSSEYPTFLDHSMKKFLKILQDGEPLFIGEYNIQQVRKLILEMIHRFPSNDHLRPYVKHILTLMLKLLETDNEENALVCLRIINELHRHFRPTFNPEIQHFLNFVKTIYRELPNHLSNIFEPRPNYRVADLSEINVEQILTKIYSITPIYTDQTTTNGAAIHYNMIPRAVNSMKVLQELPIIVVLMYTLYKQNVHNDVMEFIPLVMTTITLQPSAAHRENPLFCKEVFVDFMGAQIKTLSFLAYLNRIYKEAVAKHATLLVKGMLGMFTLCPQEVAHLRKELLIAARHILATDLRTKFVPFMDRLFDENILLGNGWTTNESLRPLAYSTLADLMHHARQLLPMSDLTKAIHLFSRNVHDESLPTSIQTMSCKVLIKLVECICQKSEAVDQGRELLLKMLEVFVLKFKTIAKLQLPVLMAKCNAVETPTPTAAAAPTTTTPVTTGELTSMCTTTTTTTNTSSATTTTTLTSTSTPITSSSSAPAESTFPPALTSHTPAPLDPTSTPNPTSETTTSAPPPVVDAHATALLKKDEEKEKPKFGFPVSQSSNYNVTDCRNLIKTLVFGVKTITRDCVSCKTNSESNSSSVKSFHPKETAIFIRLVKWAMRALDVYSLSSTSVGQKMAGNPNVRTEDEEKEVLELFSGVFTMLDHQTLHELFSTTVEYLVERIHQNPNLQIVSNSLMACQNTSPIFGMVLLEYLLKHMSEMGGSVERSNLYLRLFKLVFGSVSLLPQKNEHMLKPHLHQIVNRSMELAMSAKDPYNYFLLLRALFRSIGGGSHDLLYHEFLPLLSNLLQGLNNLQSGPHKQHMKDLFVELCLTVPVRLSSLLRYLSLLMDPLVSALNGSHTLISQGLRTLELCVDNLQPDFLYECIQPVRADLMQALWRTLRNPSDQIAHVAFRVLGKFGGGNRKMMLEPQKLEYNTCNTPPAILVHFIDHNKPVCLSVDKIIDTAFTALKTSTTDPFYRRHCWEIIRCYLVASLHLDDDAMSFKKLFSHPSFTDPSCKISPMQGIPYKSTDKQARATIQTAITGMFVASAIKELRQDVLPYMVFMVTHYTMVAISQQAGPFALAAKQSQPEGMDPLVLIDSLAAIIGHEEKELVKPCHLALMLLEQTCANVLGSLHRACQLPLMEYMAERMCSLCYERAWYSKMGGCYAIKFMFEKLDRCWVFEHLFSFLKALLFVMMDLTGEVSSGAIELAKGHLERMLTLCAAPVEKDGTNDELVNAQKKSLFEVTHELVRQVTSPNSIVREQAMHSLQVLSKIQNRSVTQVMEPHKEILEKYVPPKKHLLQHQPANAQIGIMDGNTFCTTLEPRLFTIDMTIMEHKVFFHELMSLCEAEDTILFKLPCYKSVSSMVSLRQSALRALAACHYLDTHRDKIFPVLFKALEKSVPELQETGYECMKKFIAGCHLDEQVVSMAMRPLLEKLEDHRNLTLNSAKRLSYLTQLFPTSFQEKLCDQLIQHLEKLVETTAQVTTKNTENEQKLATVIQMFHQLPCASQKYISLLCNLVLQAERGLLVEASSPFRAPLLQFLLRYPQETIDLLLQDHNIANRQWSRFLEYLIKHEKGKPFRDVLQNSCSKLKEMVTNVTNFQTGERAELQYQSIRITSLLIKFNEQWLATEHDLVNAYSLLWCNDKYQELHKKVDAVEVLHWKEPKLLVKILLHYFRHHTNNIDLLFQLLRAFGGRFLPDFQFLRVFLEHTVAENYTVEWKRSAFFRFLDHYPDPNVSNELKASILQLVIIPCFSISFERGEEEKLVGGPAAPEQDNPNNIVCVFIKVVCDSKQVITSDALQILLLQLSCLLVEQASPHIHEATNKKRGNKLRSLMAFAWPCLLGKNCVDPSSRYHGHLLLSHIIIRFAIHKKIVLQVFRSLLKAHAVEARAVVKQALEILTPSLPLRMEDGYTMLTHWTKKIIVEEGHSMQQLFHILQLIVRHYKVYYPVRHHLVQNMVNSIQRMGFSPSAALDHRRLAVDLAEVIIKWELQRIKDEAEAAETRSGTPTPSGAVKRPLCSEEIAAIVEGARKRHAVITGTMLAPAVISKLDPLISKPIERIHADAILNILMRLACQVNDANTTVGSPGEQLSRRCVTLLKMALNPEVWPQQCDLKLNWLEKVFASIDSESPNYGNICTALELLTYLLGIIKKEHILAGFKPLQRGLSACITSSNLKVLRLVHGLLSRLMTIFPTEPTTSNVASKYEELENLYASVGKVVFEGLANYEKNQQASPSSLYGTLMMLKAACVNNQSYIDRLITPFMRVLQRMTKEHLSNHTATKNNPMACELLILSLDLVKNRVVVMGAEIRKTFIGTILVGLIEKSTDIRIMKAIAKMLEDWMKNKNPIALNQAPSLREKSILLVKMMQNVEKRFSDNIEVSKLTPSMDKRLSEHRELNAQFLEVVNFIYRDETLKHSELTVKLEPAFMAGLRCVQPTIRAKFFEVFDASMKQRLQDRLLYICCSQNWESIGPHYWIKQCIELLLVTSEQNAPIKMANKSNVLPGISFLLNKADVFEKDLLYQYPLNTGLKQEQPDPSDATLETAESPDKEVQDVLDLELQTEGCKLEGPRRLPRSRKDAFNVIIKQQANFMEKLEGLHTSNFLLATTQLCHMDTALAESVWLDLFPKMWSIMSEKQQSFLLSEIVPFVCSGSHVVQKDCHPSALSTFIDALSHCQPPIAIKPILMKYLGKSHNLWHRITLSLEHLAFENGNNGQLKTKRDVSDCYDFEPTMSPQQEVLDSLSEMYTLLCEEDMWAGLWQKHSRCRETNVAIMYEQQGFFEQAQGAYEVAMNKFRSDYSSTPSPPSMLSELKLWETHWARCCKELNQWDLLLEYSSDKATGNPFLVLDSSWRVPNWPLMKEVMAQVENSCPKELLWKVNLYKGYLAICHTEDQHLNLVERYVEVANVLCMREWRRLPQIVSHIHLPILQAAQQIMELQEACLIHQGLLHGRNNAVHDMKGIIKTWRNRLPIISDDLSHWSDVFTWRQHHYTFIMSHYKSQLDPTANHSLLGVHASAQAIIHYGKIACKHNLTGVCLDSLLRIYTFPNMPGVDCFQMIRQLVKCYVQMATYGKNELQECLDVVEPTNLKSFSREMTAEFYALKGMLLAQIGRSDEANKAFSSAVQLHDTLVKAWALWGDYLEQVFTKDSRQISVGVSAVTCFLHACRHQYEVKSRKHLAKVFWLLSYDDERSSLATAVSKYSVDVPPIQWLPWIPQLLTCLVRNEGKLILNLLSQVGRMFPQAVYFPIRTLYFTLKFEQLERYMSTELAAAMANRQTHAQAPVVSSPSTPGQINTTTTTSKVPGGGIPTITLPVGFSTPVGSKILKIASNTITLATSTTSETQTQGETSNTAGGSTQQQSGQTTNQLSGGETGPIRATPSMWRCSRIMRMQRDIHPTVLSSLEGIVDQVNKQLYHTLGNVCSSVECSRPGLVYCQARNRIYLSNPQQ</sequence>
<dbReference type="InterPro" id="IPR011989">
    <property type="entry name" value="ARM-like"/>
</dbReference>
<evidence type="ECO:0000256" key="2">
    <source>
        <dbReference type="SAM" id="MobiDB-lite"/>
    </source>
</evidence>
<dbReference type="GO" id="GO:0000124">
    <property type="term" value="C:SAGA complex"/>
    <property type="evidence" value="ECO:0007669"/>
    <property type="project" value="TreeGrafter"/>
</dbReference>
<proteinExistence type="predicted"/>
<dbReference type="PROSITE" id="PS51189">
    <property type="entry name" value="FAT"/>
    <property type="match status" value="1"/>
</dbReference>